<dbReference type="GO" id="GO:0006357">
    <property type="term" value="P:regulation of transcription by RNA polymerase II"/>
    <property type="evidence" value="ECO:0007669"/>
    <property type="project" value="TreeGrafter"/>
</dbReference>
<dbReference type="GO" id="GO:0003713">
    <property type="term" value="F:transcription coactivator activity"/>
    <property type="evidence" value="ECO:0007669"/>
    <property type="project" value="TreeGrafter"/>
</dbReference>
<dbReference type="AlphaFoldDB" id="A0A1J4KVZ1"/>
<dbReference type="InterPro" id="IPR055141">
    <property type="entry name" value="TADA2A_B-like_dom"/>
</dbReference>
<proteinExistence type="predicted"/>
<dbReference type="CDD" id="cd00167">
    <property type="entry name" value="SANT"/>
    <property type="match status" value="1"/>
</dbReference>
<dbReference type="FunFam" id="1.10.10.10:FF:000087">
    <property type="entry name" value="Transcriptional adapter 2"/>
    <property type="match status" value="1"/>
</dbReference>
<keyword evidence="4" id="KW-1185">Reference proteome</keyword>
<evidence type="ECO:0000259" key="2">
    <source>
        <dbReference type="PROSITE" id="PS51293"/>
    </source>
</evidence>
<dbReference type="GO" id="GO:0005634">
    <property type="term" value="C:nucleus"/>
    <property type="evidence" value="ECO:0007669"/>
    <property type="project" value="TreeGrafter"/>
</dbReference>
<dbReference type="RefSeq" id="XP_068368535.1">
    <property type="nucleotide sequence ID" value="XM_068497644.1"/>
</dbReference>
<feature type="domain" description="Myb-like" evidence="1">
    <location>
        <begin position="75"/>
        <end position="118"/>
    </location>
</feature>
<sequence>MKKKKARENENRIQIMCHTCDRVIHEYRYAKCAICHNLIQCLECLSIGKEIENHYYSHPFIIIDRDSDPIYTVDWDSQEEINLLCLIKLLGLGNWNDISERMDYRSAAECEQHYYELFMHSPSAPFPEDYICEPLPKPEPPPFSTKPVESDPIEGSASDLMKKNKRRKTTLAEINGYMPHRHEFEEIYHKEAELLIAGLSFDPIKETDDSFLMKIQNLICYNSQLSERVHRTKVIEDWDYEHLELPDGPDPDFSIRRLNGVSEEEKAIDHAILPLGQYYGVNNTINFANILHKRSKLERNIMSRGFCIENGIRSYEEYRLFLRLKEYIHQGKIVNVEGWNKEIAMFTGSVSNNDEFKMLSKKEKDLCISNKIDPPLYNVIKELIFREYEIRKRLSKEEVFQMCDSFHREISLIYDLFESIGWISS</sequence>
<dbReference type="InterPro" id="IPR009057">
    <property type="entry name" value="Homeodomain-like_sf"/>
</dbReference>
<evidence type="ECO:0000313" key="4">
    <source>
        <dbReference type="Proteomes" id="UP000179807"/>
    </source>
</evidence>
<gene>
    <name evidence="3" type="ORF">TRFO_14166</name>
</gene>
<protein>
    <submittedName>
        <fullName evidence="3">Myb-like DNA-binding domain containing protein</fullName>
    </submittedName>
</protein>
<dbReference type="SUPFAM" id="SSF46689">
    <property type="entry name" value="Homeodomain-like"/>
    <property type="match status" value="2"/>
</dbReference>
<reference evidence="3" key="1">
    <citation type="submission" date="2016-10" db="EMBL/GenBank/DDBJ databases">
        <authorList>
            <person name="Benchimol M."/>
            <person name="Almeida L.G."/>
            <person name="Vasconcelos A.T."/>
            <person name="Perreira-Neves A."/>
            <person name="Rosa I.A."/>
            <person name="Tasca T."/>
            <person name="Bogo M.R."/>
            <person name="de Souza W."/>
        </authorList>
    </citation>
    <scope>NUCLEOTIDE SEQUENCE [LARGE SCALE GENOMIC DNA]</scope>
    <source>
        <strain evidence="3">K</strain>
    </source>
</reference>
<dbReference type="SMART" id="SM00717">
    <property type="entry name" value="SANT"/>
    <property type="match status" value="1"/>
</dbReference>
<dbReference type="Pfam" id="PF22941">
    <property type="entry name" value="TADA2A-like_3rd"/>
    <property type="match status" value="1"/>
</dbReference>
<comment type="caution">
    <text evidence="3">The sequence shown here is derived from an EMBL/GenBank/DDBJ whole genome shotgun (WGS) entry which is preliminary data.</text>
</comment>
<evidence type="ECO:0000313" key="3">
    <source>
        <dbReference type="EMBL" id="OHT15399.1"/>
    </source>
</evidence>
<dbReference type="PROSITE" id="PS50090">
    <property type="entry name" value="MYB_LIKE"/>
    <property type="match status" value="1"/>
</dbReference>
<feature type="domain" description="SANT" evidence="2">
    <location>
        <begin position="70"/>
        <end position="122"/>
    </location>
</feature>
<dbReference type="InterPro" id="IPR017884">
    <property type="entry name" value="SANT_dom"/>
</dbReference>
<dbReference type="Gene3D" id="1.10.10.10">
    <property type="entry name" value="Winged helix-like DNA-binding domain superfamily/Winged helix DNA-binding domain"/>
    <property type="match status" value="1"/>
</dbReference>
<organism evidence="3 4">
    <name type="scientific">Tritrichomonas foetus</name>
    <dbReference type="NCBI Taxonomy" id="1144522"/>
    <lineage>
        <taxon>Eukaryota</taxon>
        <taxon>Metamonada</taxon>
        <taxon>Parabasalia</taxon>
        <taxon>Tritrichomonadida</taxon>
        <taxon>Tritrichomonadidae</taxon>
        <taxon>Tritrichomonas</taxon>
    </lineage>
</organism>
<dbReference type="Proteomes" id="UP000179807">
    <property type="component" value="Unassembled WGS sequence"/>
</dbReference>
<accession>A0A1J4KVZ1</accession>
<dbReference type="PROSITE" id="PS51293">
    <property type="entry name" value="SANT"/>
    <property type="match status" value="1"/>
</dbReference>
<dbReference type="Pfam" id="PF00249">
    <property type="entry name" value="Myb_DNA-binding"/>
    <property type="match status" value="1"/>
</dbReference>
<dbReference type="PANTHER" id="PTHR12374">
    <property type="entry name" value="TRANSCRIPTIONAL ADAPTOR 2 ADA2 -RELATED"/>
    <property type="match status" value="1"/>
</dbReference>
<dbReference type="EMBL" id="MLAK01000229">
    <property type="protein sequence ID" value="OHT15399.1"/>
    <property type="molecule type" value="Genomic_DNA"/>
</dbReference>
<name>A0A1J4KVZ1_9EUKA</name>
<dbReference type="PANTHER" id="PTHR12374:SF20">
    <property type="entry name" value="TRANSCRIPTIONAL ADAPTER 2-ALPHA"/>
    <property type="match status" value="1"/>
</dbReference>
<dbReference type="OrthoDB" id="270417at2759"/>
<dbReference type="Gene3D" id="1.10.10.60">
    <property type="entry name" value="Homeodomain-like"/>
    <property type="match status" value="1"/>
</dbReference>
<dbReference type="GO" id="GO:0003682">
    <property type="term" value="F:chromatin binding"/>
    <property type="evidence" value="ECO:0007669"/>
    <property type="project" value="TreeGrafter"/>
</dbReference>
<dbReference type="GO" id="GO:0006338">
    <property type="term" value="P:chromatin remodeling"/>
    <property type="evidence" value="ECO:0007669"/>
    <property type="project" value="TreeGrafter"/>
</dbReference>
<dbReference type="InterPro" id="IPR036388">
    <property type="entry name" value="WH-like_DNA-bd_sf"/>
</dbReference>
<dbReference type="SUPFAM" id="SSF57850">
    <property type="entry name" value="RING/U-box"/>
    <property type="match status" value="1"/>
</dbReference>
<dbReference type="VEuPathDB" id="TrichDB:TRFO_14166"/>
<dbReference type="GO" id="GO:0003677">
    <property type="term" value="F:DNA binding"/>
    <property type="evidence" value="ECO:0007669"/>
    <property type="project" value="UniProtKB-KW"/>
</dbReference>
<evidence type="ECO:0000259" key="1">
    <source>
        <dbReference type="PROSITE" id="PS50090"/>
    </source>
</evidence>
<dbReference type="InterPro" id="IPR001005">
    <property type="entry name" value="SANT/Myb"/>
</dbReference>
<dbReference type="GeneID" id="94832348"/>